<keyword evidence="5" id="KW-0853">WD repeat</keyword>
<dbReference type="GO" id="GO:0070971">
    <property type="term" value="C:endoplasmic reticulum exit site"/>
    <property type="evidence" value="ECO:0007669"/>
    <property type="project" value="TreeGrafter"/>
</dbReference>
<dbReference type="GO" id="GO:0015031">
    <property type="term" value="P:protein transport"/>
    <property type="evidence" value="ECO:0007669"/>
    <property type="project" value="UniProtKB-KW"/>
</dbReference>
<evidence type="ECO:0000256" key="12">
    <source>
        <dbReference type="ARBA" id="ARBA00029433"/>
    </source>
</evidence>
<evidence type="ECO:0000259" key="14">
    <source>
        <dbReference type="Pfam" id="PF07304"/>
    </source>
</evidence>
<evidence type="ECO:0000256" key="3">
    <source>
        <dbReference type="ARBA" id="ARBA00009358"/>
    </source>
</evidence>
<dbReference type="InterPro" id="IPR001680">
    <property type="entry name" value="WD40_rpt"/>
</dbReference>
<gene>
    <name evidence="16" type="ORF">Vbra_20285</name>
</gene>
<dbReference type="Pfam" id="PF07304">
    <property type="entry name" value="SRA1"/>
    <property type="match status" value="1"/>
</dbReference>
<dbReference type="PANTHER" id="PTHR13923">
    <property type="entry name" value="SEC31-RELATED PROTEIN"/>
    <property type="match status" value="1"/>
</dbReference>
<feature type="domain" description="SRA1/Sec31" evidence="14">
    <location>
        <begin position="1074"/>
        <end position="1179"/>
    </location>
</feature>
<dbReference type="GO" id="GO:0005198">
    <property type="term" value="F:structural molecule activity"/>
    <property type="evidence" value="ECO:0007669"/>
    <property type="project" value="TreeGrafter"/>
</dbReference>
<keyword evidence="9" id="KW-0653">Protein transport</keyword>
<dbReference type="InParanoid" id="A0A0G4EEV7"/>
<dbReference type="GO" id="GO:0007029">
    <property type="term" value="P:endoplasmic reticulum organization"/>
    <property type="evidence" value="ECO:0007669"/>
    <property type="project" value="TreeGrafter"/>
</dbReference>
<evidence type="ECO:0000256" key="2">
    <source>
        <dbReference type="ARBA" id="ARBA00004586"/>
    </source>
</evidence>
<dbReference type="InterPro" id="IPR009917">
    <property type="entry name" value="SRA1/Sec31"/>
</dbReference>
<feature type="compositionally biased region" description="Low complexity" evidence="13">
    <location>
        <begin position="839"/>
        <end position="849"/>
    </location>
</feature>
<keyword evidence="6" id="KW-0677">Repeat</keyword>
<dbReference type="OrthoDB" id="542917at2759"/>
<accession>A0A0G4EEV7</accession>
<name>A0A0G4EEV7_VITBC</name>
<dbReference type="OMA" id="WLERPCG"/>
<dbReference type="InterPro" id="IPR040251">
    <property type="entry name" value="SEC31-like"/>
</dbReference>
<feature type="compositionally biased region" description="Gly residues" evidence="13">
    <location>
        <begin position="987"/>
        <end position="1000"/>
    </location>
</feature>
<keyword evidence="4" id="KW-0813">Transport</keyword>
<dbReference type="InterPro" id="IPR036322">
    <property type="entry name" value="WD40_repeat_dom_sf"/>
</dbReference>
<dbReference type="GO" id="GO:0090110">
    <property type="term" value="P:COPII-coated vesicle cargo loading"/>
    <property type="evidence" value="ECO:0007669"/>
    <property type="project" value="TreeGrafter"/>
</dbReference>
<feature type="compositionally biased region" description="Polar residues" evidence="13">
    <location>
        <begin position="514"/>
        <end position="523"/>
    </location>
</feature>
<feature type="compositionally biased region" description="Polar residues" evidence="13">
    <location>
        <begin position="474"/>
        <end position="485"/>
    </location>
</feature>
<dbReference type="SMART" id="SM00320">
    <property type="entry name" value="WD40"/>
    <property type="match status" value="4"/>
</dbReference>
<evidence type="ECO:0000256" key="5">
    <source>
        <dbReference type="ARBA" id="ARBA00022574"/>
    </source>
</evidence>
<evidence type="ECO:0000256" key="11">
    <source>
        <dbReference type="ARBA" id="ARBA00023329"/>
    </source>
</evidence>
<dbReference type="STRING" id="1169540.A0A0G4EEV7"/>
<feature type="compositionally biased region" description="Pro residues" evidence="13">
    <location>
        <begin position="850"/>
        <end position="875"/>
    </location>
</feature>
<comment type="subcellular location">
    <subcellularLocation>
        <location evidence="1">Cytoplasmic vesicle membrane</location>
    </subcellularLocation>
    <subcellularLocation>
        <location evidence="12">Endomembrane system</location>
        <topology evidence="12">Peripheral membrane protein</topology>
        <orientation evidence="12">Cytoplasmic side</orientation>
    </subcellularLocation>
    <subcellularLocation>
        <location evidence="2">Endoplasmic reticulum membrane</location>
    </subcellularLocation>
</comment>
<evidence type="ECO:0000256" key="9">
    <source>
        <dbReference type="ARBA" id="ARBA00022927"/>
    </source>
</evidence>
<dbReference type="EMBL" id="CDMY01000200">
    <property type="protein sequence ID" value="CEL93940.1"/>
    <property type="molecule type" value="Genomic_DNA"/>
</dbReference>
<keyword evidence="11" id="KW-0968">Cytoplasmic vesicle</keyword>
<dbReference type="VEuPathDB" id="CryptoDB:Vbra_20285"/>
<reference evidence="16 17" key="1">
    <citation type="submission" date="2014-11" db="EMBL/GenBank/DDBJ databases">
        <authorList>
            <person name="Zhu J."/>
            <person name="Qi W."/>
            <person name="Song R."/>
        </authorList>
    </citation>
    <scope>NUCLEOTIDE SEQUENCE [LARGE SCALE GENOMIC DNA]</scope>
</reference>
<dbReference type="FunCoup" id="A0A0G4EEV7">
    <property type="interactions" value="155"/>
</dbReference>
<dbReference type="AlphaFoldDB" id="A0A0G4EEV7"/>
<keyword evidence="8" id="KW-0931">ER-Golgi transport</keyword>
<dbReference type="GO" id="GO:0005789">
    <property type="term" value="C:endoplasmic reticulum membrane"/>
    <property type="evidence" value="ECO:0007669"/>
    <property type="project" value="UniProtKB-SubCell"/>
</dbReference>
<evidence type="ECO:0000256" key="4">
    <source>
        <dbReference type="ARBA" id="ARBA00022448"/>
    </source>
</evidence>
<feature type="compositionally biased region" description="Low complexity" evidence="13">
    <location>
        <begin position="774"/>
        <end position="803"/>
    </location>
</feature>
<feature type="compositionally biased region" description="Pro residues" evidence="13">
    <location>
        <begin position="816"/>
        <end position="838"/>
    </location>
</feature>
<dbReference type="GO" id="GO:0030127">
    <property type="term" value="C:COPII vesicle coat"/>
    <property type="evidence" value="ECO:0007669"/>
    <property type="project" value="TreeGrafter"/>
</dbReference>
<feature type="region of interest" description="Disordered" evidence="13">
    <location>
        <begin position="503"/>
        <end position="523"/>
    </location>
</feature>
<dbReference type="InterPro" id="IPR024298">
    <property type="entry name" value="Sec16_Sec23-bd"/>
</dbReference>
<dbReference type="Gene3D" id="1.25.40.1030">
    <property type="match status" value="1"/>
</dbReference>
<feature type="region of interest" description="Disordered" evidence="13">
    <location>
        <begin position="771"/>
        <end position="1042"/>
    </location>
</feature>
<feature type="compositionally biased region" description="Low complexity" evidence="13">
    <location>
        <begin position="876"/>
        <end position="885"/>
    </location>
</feature>
<dbReference type="SUPFAM" id="SSF50978">
    <property type="entry name" value="WD40 repeat-like"/>
    <property type="match status" value="1"/>
</dbReference>
<keyword evidence="10" id="KW-0472">Membrane</keyword>
<comment type="similarity">
    <text evidence="3">Belongs to the WD repeat SEC31 family.</text>
</comment>
<keyword evidence="17" id="KW-1185">Reference proteome</keyword>
<feature type="compositionally biased region" description="Gly residues" evidence="13">
    <location>
        <begin position="926"/>
        <end position="943"/>
    </location>
</feature>
<feature type="region of interest" description="Disordered" evidence="13">
    <location>
        <begin position="460"/>
        <end position="489"/>
    </location>
</feature>
<evidence type="ECO:0000313" key="16">
    <source>
        <dbReference type="EMBL" id="CEL93940.1"/>
    </source>
</evidence>
<evidence type="ECO:0000256" key="7">
    <source>
        <dbReference type="ARBA" id="ARBA00022824"/>
    </source>
</evidence>
<dbReference type="InterPro" id="IPR015943">
    <property type="entry name" value="WD40/YVTN_repeat-like_dom_sf"/>
</dbReference>
<evidence type="ECO:0000256" key="1">
    <source>
        <dbReference type="ARBA" id="ARBA00004156"/>
    </source>
</evidence>
<evidence type="ECO:0000256" key="10">
    <source>
        <dbReference type="ARBA" id="ARBA00023136"/>
    </source>
</evidence>
<evidence type="ECO:0000313" key="17">
    <source>
        <dbReference type="Proteomes" id="UP000041254"/>
    </source>
</evidence>
<proteinExistence type="inferred from homology"/>
<dbReference type="Gene3D" id="1.20.940.10">
    <property type="entry name" value="Functional domain of the splicing factor Prp18"/>
    <property type="match status" value="1"/>
</dbReference>
<sequence length="1182" mass="126182">MNKSATLAWCPLKAQPNLLALGSMGMEPSLDFCDFQLSQPSKDIFCRASCPVERRFHCITWGSLGKDSGSFPTGILAGGMEGGYVTLWNPESILRSGGQDPGMVQNRQVHKGSVTALEFNPFRSNLLASCGADSQVHIINIENPANPEIYEPGSTQQSEHDGHGAGEVTCLEWNRKVQHILASASNTGVTTIWDLKMKKPAISFRDPANRQRCSSLAWNPEVATQILVAYDDDRNPSLQVWDLRNANYPFKETAGHSKGVLDVAWNLMDPNLMLSCGKDNRTVCWVFSSGQPEVFSETITQQWNFQVRWAPNIPAVFAGASHLDKVAIYSMQQSRNAGVRYAPRWFQRPAGVSFGFGGRLASFGRNESGQATAINMHIVPSEPEIVAEADMFEQLQSTGDYTGYCQKKIDTTQDEHEKLTWKLVQLLFQKGENRPQVVAHLGFDAQAILAKAEQFLGKKPGSILADDSDPTGGSAPSSTIPQSPSLGPEVDAESFFENLAQNQDKEKHVAKPQTPAQSTPAVQVSDWNVGPEALIKKALMIGDLPAAVECCLKSGRMADALLLASGGGEKLWDKTRQEYLKRQTDPFLKTVGYIMTHEFETLVSNSDLNEWQETLAILSTYAPIQKYPSLCEHLASRLQNEKFDIRAAVVCYLCAGNFNDTVQIWSNMVPSQGSLTSGLQDLVEKMAVLKFATEFNGHDEMFSRKLTQYADILANSGRVTAAMRYLLLVADDDKGAILRDRIYNANPHAMVGVPAPRFPFDRYDMRPLFPQHMQQQQQQQQQQQMNHHPPAGAYGPPGHRPGYPGMPGGAGGAGIGPPPSRYGPPTSPSYPPGPPPTGGTPTAARGGPSPRLPPSSSMPPPPRTTPSTGPPPPPSAQQAPHMQPQHGPPKGPQPYGGGGSPSFPGAYGGPPPSAGAPPSISTAMGAAGGMGLSQSGLGTGGMYPTGPSTPKPQAGPPGAMRPPSLAAAFQPTSAPPTPAQPMMGMQSGMGGIGGAGGAYGPPGAAQQPISSQAGALGGGGVAPPPISAGPSTHPAGGAAGVSASGLPVSWPVPTTTQQLGSTTSTTAHLNRSLHATATSQPQSTPMAPGQLDQVKYVLGGLLQHEGNSKKKMDVQKKLEELYQKLSTGSISQPAQDKVVSLTRAIESHDYATANKVHLELSNSEWEHNRNWLMGVKRLLPRG</sequence>
<dbReference type="PhylomeDB" id="A0A0G4EEV7"/>
<feature type="compositionally biased region" description="Gly residues" evidence="13">
    <location>
        <begin position="805"/>
        <end position="815"/>
    </location>
</feature>
<dbReference type="PANTHER" id="PTHR13923:SF11">
    <property type="entry name" value="SECRETORY 31, ISOFORM D"/>
    <property type="match status" value="1"/>
</dbReference>
<evidence type="ECO:0000256" key="13">
    <source>
        <dbReference type="SAM" id="MobiDB-lite"/>
    </source>
</evidence>
<evidence type="ECO:0000256" key="8">
    <source>
        <dbReference type="ARBA" id="ARBA00022892"/>
    </source>
</evidence>
<dbReference type="Proteomes" id="UP000041254">
    <property type="component" value="Unassembled WGS sequence"/>
</dbReference>
<protein>
    <submittedName>
        <fullName evidence="16">Uncharacterized protein</fullName>
    </submittedName>
</protein>
<organism evidence="16 17">
    <name type="scientific">Vitrella brassicaformis (strain CCMP3155)</name>
    <dbReference type="NCBI Taxonomy" id="1169540"/>
    <lineage>
        <taxon>Eukaryota</taxon>
        <taxon>Sar</taxon>
        <taxon>Alveolata</taxon>
        <taxon>Colpodellida</taxon>
        <taxon>Vitrellaceae</taxon>
        <taxon>Vitrella</taxon>
    </lineage>
</organism>
<evidence type="ECO:0000256" key="6">
    <source>
        <dbReference type="ARBA" id="ARBA00022737"/>
    </source>
</evidence>
<feature type="domain" description="Sec16 Sec23-binding" evidence="15">
    <location>
        <begin position="535"/>
        <end position="726"/>
    </location>
</feature>
<keyword evidence="7" id="KW-0256">Endoplasmic reticulum</keyword>
<dbReference type="Gene3D" id="2.130.10.10">
    <property type="entry name" value="YVTN repeat-like/Quinoprotein amine dehydrogenase"/>
    <property type="match status" value="1"/>
</dbReference>
<evidence type="ECO:0000259" key="15">
    <source>
        <dbReference type="Pfam" id="PF12931"/>
    </source>
</evidence>
<dbReference type="Pfam" id="PF00400">
    <property type="entry name" value="WD40"/>
    <property type="match status" value="1"/>
</dbReference>
<dbReference type="Pfam" id="PF12931">
    <property type="entry name" value="TPR_Sec16"/>
    <property type="match status" value="1"/>
</dbReference>